<evidence type="ECO:0000256" key="5">
    <source>
        <dbReference type="ARBA" id="ARBA00047422"/>
    </source>
</evidence>
<sequence>MKNKIKIASLFSGCGGLDLGFIGGFDFMGKSYPELPTEIVFANDFDTDAATCYNSNSLLAKNNHAKCLLRDIRSVNVEEIPDYDILLAGFPCQPFSNAGNRKGIHDDNGRGTLFEECERILKSKIQIGKRPKAFVFENVRGILSSKMPSGVTVPQEIKNRMENMGYNVAIHLVCAKDYGVPQSRYRVLIIGTERNLPTFDFAEMANIVVDHNIPSFCHGNYENLLVGSVLQNLNGVSGSEYWEYTAATQYMVDMIGPCKTGKEYLSFFAKPFHITEIPQISTEGKSWKDIPYEKLPPRFKRIYDNPQKYHAPKFYRRFALGEINGTITASAQPENCGITHPIENRRYTVREIARIQSFPDNYHFDSIPLQSRYKVIGNAVPPVLGWVIASALIKTISNYGLHK</sequence>
<dbReference type="SUPFAM" id="SSF53335">
    <property type="entry name" value="S-adenosyl-L-methionine-dependent methyltransferases"/>
    <property type="match status" value="1"/>
</dbReference>
<dbReference type="PRINTS" id="PR00105">
    <property type="entry name" value="C5METTRFRASE"/>
</dbReference>
<evidence type="ECO:0000256" key="6">
    <source>
        <dbReference type="PROSITE-ProRule" id="PRU01016"/>
    </source>
</evidence>
<evidence type="ECO:0000256" key="7">
    <source>
        <dbReference type="RuleBase" id="RU000416"/>
    </source>
</evidence>
<evidence type="ECO:0000256" key="2">
    <source>
        <dbReference type="ARBA" id="ARBA00022679"/>
    </source>
</evidence>
<keyword evidence="2 6" id="KW-0808">Transferase</keyword>
<dbReference type="OrthoDB" id="32195at2"/>
<evidence type="ECO:0000313" key="9">
    <source>
        <dbReference type="EMBL" id="SUC38031.1"/>
    </source>
</evidence>
<dbReference type="AlphaFoldDB" id="A0A379GAV5"/>
<name>A0A379GAV5_9BACT</name>
<comment type="catalytic activity">
    <reaction evidence="5 8">
        <text>a 2'-deoxycytidine in DNA + S-adenosyl-L-methionine = a 5-methyl-2'-deoxycytidine in DNA + S-adenosyl-L-homocysteine + H(+)</text>
        <dbReference type="Rhea" id="RHEA:13681"/>
        <dbReference type="Rhea" id="RHEA-COMP:11369"/>
        <dbReference type="Rhea" id="RHEA-COMP:11370"/>
        <dbReference type="ChEBI" id="CHEBI:15378"/>
        <dbReference type="ChEBI" id="CHEBI:57856"/>
        <dbReference type="ChEBI" id="CHEBI:59789"/>
        <dbReference type="ChEBI" id="CHEBI:85452"/>
        <dbReference type="ChEBI" id="CHEBI:85454"/>
        <dbReference type="EC" id="2.1.1.37"/>
    </reaction>
</comment>
<dbReference type="PROSITE" id="PS00094">
    <property type="entry name" value="C5_MTASE_1"/>
    <property type="match status" value="1"/>
</dbReference>
<keyword evidence="1 6" id="KW-0489">Methyltransferase</keyword>
<dbReference type="PANTHER" id="PTHR10629:SF52">
    <property type="entry name" value="DNA (CYTOSINE-5)-METHYLTRANSFERASE 1"/>
    <property type="match status" value="1"/>
</dbReference>
<dbReference type="EMBL" id="UGTP01000005">
    <property type="protein sequence ID" value="SUC38031.1"/>
    <property type="molecule type" value="Genomic_DNA"/>
</dbReference>
<evidence type="ECO:0000256" key="1">
    <source>
        <dbReference type="ARBA" id="ARBA00022603"/>
    </source>
</evidence>
<dbReference type="GO" id="GO:0044027">
    <property type="term" value="P:negative regulation of gene expression via chromosomal CpG island methylation"/>
    <property type="evidence" value="ECO:0007669"/>
    <property type="project" value="TreeGrafter"/>
</dbReference>
<dbReference type="GO" id="GO:0003886">
    <property type="term" value="F:DNA (cytosine-5-)-methyltransferase activity"/>
    <property type="evidence" value="ECO:0007669"/>
    <property type="project" value="UniProtKB-EC"/>
</dbReference>
<dbReference type="Gene3D" id="3.40.50.150">
    <property type="entry name" value="Vaccinia Virus protein VP39"/>
    <property type="match status" value="1"/>
</dbReference>
<protein>
    <recommendedName>
        <fullName evidence="8">Cytosine-specific methyltransferase</fullName>
        <ecNumber evidence="8">2.1.1.37</ecNumber>
    </recommendedName>
</protein>
<dbReference type="Proteomes" id="UP000254235">
    <property type="component" value="Unassembled WGS sequence"/>
</dbReference>
<dbReference type="RefSeq" id="WP_115084331.1">
    <property type="nucleotide sequence ID" value="NZ_UGTP01000005.1"/>
</dbReference>
<dbReference type="InterPro" id="IPR031303">
    <property type="entry name" value="C5_meth_CS"/>
</dbReference>
<dbReference type="InterPro" id="IPR018117">
    <property type="entry name" value="C5_DNA_meth_AS"/>
</dbReference>
<accession>A0A379GAV5</accession>
<dbReference type="EC" id="2.1.1.37" evidence="8"/>
<dbReference type="PANTHER" id="PTHR10629">
    <property type="entry name" value="CYTOSINE-SPECIFIC METHYLTRANSFERASE"/>
    <property type="match status" value="1"/>
</dbReference>
<dbReference type="InterPro" id="IPR050390">
    <property type="entry name" value="C5-Methyltransferase"/>
</dbReference>
<dbReference type="NCBIfam" id="TIGR00675">
    <property type="entry name" value="dcm"/>
    <property type="match status" value="1"/>
</dbReference>
<reference evidence="9 10" key="1">
    <citation type="submission" date="2018-06" db="EMBL/GenBank/DDBJ databases">
        <authorList>
            <consortium name="Pathogen Informatics"/>
            <person name="Doyle S."/>
        </authorList>
    </citation>
    <scope>NUCLEOTIDE SEQUENCE [LARGE SCALE GENOMIC DNA]</scope>
    <source>
        <strain evidence="9 10">NCTC13043</strain>
    </source>
</reference>
<dbReference type="Gene3D" id="3.90.120.10">
    <property type="entry name" value="DNA Methylase, subunit A, domain 2"/>
    <property type="match status" value="1"/>
</dbReference>
<proteinExistence type="inferred from homology"/>
<keyword evidence="4" id="KW-0680">Restriction system</keyword>
<organism evidence="9 10">
    <name type="scientific">Prevotella pallens</name>
    <dbReference type="NCBI Taxonomy" id="60133"/>
    <lineage>
        <taxon>Bacteria</taxon>
        <taxon>Pseudomonadati</taxon>
        <taxon>Bacteroidota</taxon>
        <taxon>Bacteroidia</taxon>
        <taxon>Bacteroidales</taxon>
        <taxon>Prevotellaceae</taxon>
        <taxon>Prevotella</taxon>
    </lineage>
</organism>
<dbReference type="GO" id="GO:0032259">
    <property type="term" value="P:methylation"/>
    <property type="evidence" value="ECO:0007669"/>
    <property type="project" value="UniProtKB-KW"/>
</dbReference>
<dbReference type="PROSITE" id="PS51679">
    <property type="entry name" value="SAM_MT_C5"/>
    <property type="match status" value="1"/>
</dbReference>
<evidence type="ECO:0000256" key="3">
    <source>
        <dbReference type="ARBA" id="ARBA00022691"/>
    </source>
</evidence>
<comment type="similarity">
    <text evidence="6 7">Belongs to the class I-like SAM-binding methyltransferase superfamily. C5-methyltransferase family.</text>
</comment>
<dbReference type="GO" id="GO:0009307">
    <property type="term" value="P:DNA restriction-modification system"/>
    <property type="evidence" value="ECO:0007669"/>
    <property type="project" value="UniProtKB-KW"/>
</dbReference>
<feature type="active site" evidence="6">
    <location>
        <position position="92"/>
    </location>
</feature>
<keyword evidence="3 6" id="KW-0949">S-adenosyl-L-methionine</keyword>
<dbReference type="InterPro" id="IPR001525">
    <property type="entry name" value="C5_MeTfrase"/>
</dbReference>
<dbReference type="PROSITE" id="PS00095">
    <property type="entry name" value="C5_MTASE_2"/>
    <property type="match status" value="1"/>
</dbReference>
<gene>
    <name evidence="9" type="primary">banIM</name>
    <name evidence="9" type="ORF">NCTC13043_02531</name>
</gene>
<dbReference type="Pfam" id="PF00145">
    <property type="entry name" value="DNA_methylase"/>
    <property type="match status" value="1"/>
</dbReference>
<dbReference type="REBASE" id="409606">
    <property type="entry name" value="M.Ppa13043ORF2531P"/>
</dbReference>
<evidence type="ECO:0000256" key="8">
    <source>
        <dbReference type="RuleBase" id="RU000417"/>
    </source>
</evidence>
<evidence type="ECO:0000256" key="4">
    <source>
        <dbReference type="ARBA" id="ARBA00022747"/>
    </source>
</evidence>
<dbReference type="InterPro" id="IPR029063">
    <property type="entry name" value="SAM-dependent_MTases_sf"/>
</dbReference>
<evidence type="ECO:0000313" key="10">
    <source>
        <dbReference type="Proteomes" id="UP000254235"/>
    </source>
</evidence>
<dbReference type="GO" id="GO:0003677">
    <property type="term" value="F:DNA binding"/>
    <property type="evidence" value="ECO:0007669"/>
    <property type="project" value="TreeGrafter"/>
</dbReference>
<dbReference type="GeneID" id="78572123"/>